<evidence type="ECO:0000313" key="2">
    <source>
        <dbReference type="Proteomes" id="UP000245629"/>
    </source>
</evidence>
<name>A0A2S2D0L1_9PROT</name>
<accession>A0A2S2D0L1</accession>
<keyword evidence="2" id="KW-1185">Reference proteome</keyword>
<keyword evidence="1" id="KW-0614">Plasmid</keyword>
<proteinExistence type="predicted"/>
<keyword evidence="1" id="KW-0808">Transferase</keyword>
<dbReference type="OrthoDB" id="9792690at2"/>
<dbReference type="InterPro" id="IPR029063">
    <property type="entry name" value="SAM-dependent_MTases_sf"/>
</dbReference>
<evidence type="ECO:0000313" key="1">
    <source>
        <dbReference type="EMBL" id="AWK90299.1"/>
    </source>
</evidence>
<dbReference type="Gene3D" id="3.40.50.150">
    <property type="entry name" value="Vaccinia Virus protein VP39"/>
    <property type="match status" value="1"/>
</dbReference>
<dbReference type="GO" id="GO:0032259">
    <property type="term" value="P:methylation"/>
    <property type="evidence" value="ECO:0007669"/>
    <property type="project" value="UniProtKB-KW"/>
</dbReference>
<organism evidence="1 2">
    <name type="scientific">Azospirillum thermophilum</name>
    <dbReference type="NCBI Taxonomy" id="2202148"/>
    <lineage>
        <taxon>Bacteria</taxon>
        <taxon>Pseudomonadati</taxon>
        <taxon>Pseudomonadota</taxon>
        <taxon>Alphaproteobacteria</taxon>
        <taxon>Rhodospirillales</taxon>
        <taxon>Azospirillaceae</taxon>
        <taxon>Azospirillum</taxon>
    </lineage>
</organism>
<sequence>MGGAEIINWTKTITWESDDCHLNATCPACEDAGAKRIRLKVRSPWPPHDEQPLVVCQSCGTAFHPTMGQPPYEAVLDPLVDVYLEQNAGIDVMAELLAAVDPAGVRRYIEIGCGFGFLLDYARTAFGWEARGFDPGYSARLGREVLGVDIQHVYLHSAADAGAEPFDLALCAEVIEHVFEPEKLLVILRDVLTTNGTLLLTTPSASGIRPETQPGTLLSLLCPGYHYVLYSPQGIELLLRRVGFKSVSVIDRGHTLRIAASVGEELRADLTRAFDRSSYHDYLRTRIKTTDPVSPLGVGYRYRLLKEMTNAGDFKAAHAAQSEVAEVFLRRWNIDLADPAALYAKLSESVQPDSIDAYHALYPFCLGNVLYFSGILAWLADGQRDIAYTWFQAAALAGERMRAALHIIGADDEESEELMWRARGFVAHLLAWDRPADAAEEVLRLGDHPSPLLGERIPAYILEDTQRKIFVDLVNLGHYAAADRLVVPVEAALPAEGAVLASTAFALGILTLNHRKAPRAAADFFGRSYEACMALPDRETAPIARSLLWPALFHQGQALVNAGLKQEAGEALRAMLKPAAGLPPLPLELRARAELLVRTQHLPV</sequence>
<dbReference type="Proteomes" id="UP000245629">
    <property type="component" value="Plasmid unnamed4"/>
</dbReference>
<keyword evidence="1" id="KW-0489">Methyltransferase</keyword>
<dbReference type="GO" id="GO:0008168">
    <property type="term" value="F:methyltransferase activity"/>
    <property type="evidence" value="ECO:0007669"/>
    <property type="project" value="UniProtKB-KW"/>
</dbReference>
<geneLocation type="plasmid" evidence="1 2">
    <name>unnamed4</name>
</geneLocation>
<dbReference type="KEGG" id="azz:DEW08_30195"/>
<gene>
    <name evidence="1" type="ORF">DEW08_30195</name>
</gene>
<dbReference type="EMBL" id="CP029359">
    <property type="protein sequence ID" value="AWK90299.1"/>
    <property type="molecule type" value="Genomic_DNA"/>
</dbReference>
<dbReference type="SUPFAM" id="SSF53335">
    <property type="entry name" value="S-adenosyl-L-methionine-dependent methyltransferases"/>
    <property type="match status" value="1"/>
</dbReference>
<dbReference type="AlphaFoldDB" id="A0A2S2D0L1"/>
<reference evidence="2" key="1">
    <citation type="submission" date="2018-05" db="EMBL/GenBank/DDBJ databases">
        <title>Azospirillum thermophila sp. nov., a novel isolated from hot spring.</title>
        <authorList>
            <person name="Zhao Z."/>
        </authorList>
    </citation>
    <scope>NUCLEOTIDE SEQUENCE [LARGE SCALE GENOMIC DNA]</scope>
    <source>
        <strain evidence="2">CFH 70021</strain>
        <plasmid evidence="2">unnamed4</plasmid>
    </source>
</reference>
<dbReference type="Pfam" id="PF13489">
    <property type="entry name" value="Methyltransf_23"/>
    <property type="match status" value="1"/>
</dbReference>
<protein>
    <submittedName>
        <fullName evidence="1">Class I SAM-dependent methyltransferase</fullName>
    </submittedName>
</protein>